<dbReference type="InterPro" id="IPR036691">
    <property type="entry name" value="Endo/exonu/phosph_ase_sf"/>
</dbReference>
<dbReference type="EMBL" id="KQ483626">
    <property type="protein sequence ID" value="KYP44439.1"/>
    <property type="molecule type" value="Genomic_DNA"/>
</dbReference>
<dbReference type="PANTHER" id="PTHR33116:SF78">
    <property type="entry name" value="OS12G0587133 PROTEIN"/>
    <property type="match status" value="1"/>
</dbReference>
<evidence type="ECO:0000313" key="2">
    <source>
        <dbReference type="EMBL" id="KYP44439.1"/>
    </source>
</evidence>
<dbReference type="Pfam" id="PF00078">
    <property type="entry name" value="RVT_1"/>
    <property type="match status" value="1"/>
</dbReference>
<dbReference type="SUPFAM" id="SSF56219">
    <property type="entry name" value="DNase I-like"/>
    <property type="match status" value="1"/>
</dbReference>
<evidence type="ECO:0000313" key="3">
    <source>
        <dbReference type="Proteomes" id="UP000075243"/>
    </source>
</evidence>
<dbReference type="PANTHER" id="PTHR33116">
    <property type="entry name" value="REVERSE TRANSCRIPTASE ZINC-BINDING DOMAIN-CONTAINING PROTEIN-RELATED-RELATED"/>
    <property type="match status" value="1"/>
</dbReference>
<dbReference type="Gene3D" id="3.60.10.10">
    <property type="entry name" value="Endonuclease/exonuclease/phosphatase"/>
    <property type="match status" value="1"/>
</dbReference>
<dbReference type="Proteomes" id="UP000075243">
    <property type="component" value="Unassembled WGS sequence"/>
</dbReference>
<dbReference type="InterPro" id="IPR000477">
    <property type="entry name" value="RT_dom"/>
</dbReference>
<evidence type="ECO:0000259" key="1">
    <source>
        <dbReference type="PROSITE" id="PS50878"/>
    </source>
</evidence>
<organism evidence="2 3">
    <name type="scientific">Cajanus cajan</name>
    <name type="common">Pigeon pea</name>
    <name type="synonym">Cajanus indicus</name>
    <dbReference type="NCBI Taxonomy" id="3821"/>
    <lineage>
        <taxon>Eukaryota</taxon>
        <taxon>Viridiplantae</taxon>
        <taxon>Streptophyta</taxon>
        <taxon>Embryophyta</taxon>
        <taxon>Tracheophyta</taxon>
        <taxon>Spermatophyta</taxon>
        <taxon>Magnoliopsida</taxon>
        <taxon>eudicotyledons</taxon>
        <taxon>Gunneridae</taxon>
        <taxon>Pentapetalae</taxon>
        <taxon>rosids</taxon>
        <taxon>fabids</taxon>
        <taxon>Fabales</taxon>
        <taxon>Fabaceae</taxon>
        <taxon>Papilionoideae</taxon>
        <taxon>50 kb inversion clade</taxon>
        <taxon>NPAAA clade</taxon>
        <taxon>indigoferoid/millettioid clade</taxon>
        <taxon>Phaseoleae</taxon>
        <taxon>Cajanus</taxon>
    </lineage>
</organism>
<name>A0A151RPJ0_CAJCA</name>
<gene>
    <name evidence="2" type="ORF">KK1_034074</name>
</gene>
<feature type="domain" description="Reverse transcriptase" evidence="1">
    <location>
        <begin position="400"/>
        <end position="678"/>
    </location>
</feature>
<dbReference type="InterPro" id="IPR043502">
    <property type="entry name" value="DNA/RNA_pol_sf"/>
</dbReference>
<sequence length="1142" mass="132764">MQEIDRKLCGSLWDDNNFDWAFNSSVGRSGGLLTMWRSSMFKVQTTIVDSNFIVVFGQWGEENVDCWVVNVYASCSHELKKHLWGKLQSLKQSRGDGKWCFIGDFNSIKHADERKGTSVILRREEIECFVDFIDNLSLIDMPLLGRKFTWYRPDGSCKSRLDRCLVTTGWLDQWSNACLWALNRGVSDYCAIVLKSEDVNWGPKPFRFLNSWRHEPGYAYFVRKEWFVLKEKLKTIRSKLKIWNKEVFGDLNLKISKVKDGIKQCDIKDEESGLSPSEVVQRKEYMAQWQMLMQKKDTLLFQKSRLKWLQEGDANTKYFHGCINKRLKLNHRPVLNGLVFKRLNLDQVDVLIKPFTLQEVKEAVWDCESNKSPGPDGINFHFIKDFWDMLQDDFMLFINEFHSNGRLVRGLNSSFIVLVPKKDCPERIEEFRPISLIGCLYKVLSKILANRLRMVISSVISDCQSTFIKGRQILDSVLVANEAVEEVKRKKSKCIMFKVDFEKAYDSVSWSCLQFVMGKMGFPTIWCTWIAECLKTSRMSILVNGSPTEEFGVSKELRQGDPLAPFLFLIVEEGLFMLFNKASQLERFKGCLVGKDKVPVDILQYADDTLIMGHASYSNIWTIKSILRLFELASGLKVNFSKSTFMGYNIESQWLQIMASVLHFRVGSTPFSYLGLPIGANHRISSTWHPVIEKVKKRLSRWKCTTLSFGGRIALLKSVLHSIPIYFLSFLKAPKGIISSIESLFKSFLWGADQDNRKINWVAWDVVCRDKIHGGLGMKDLSAFNLSLLGKWHWRMLVEKNSLWVRVIRSLYDIASHLPNGSGAKGSRWWVDLNRIEEGDLVSNEWMSSNCCKVIGNGVDTKFWLDKWVGHGILAHTFSRLYQIAINKNVSIAEMFEWEGGVVKWKWSWRRRLLVWEQQLLNTLANFINGTKFIISDEDKWLWIAAPERVYTVSSAYKVLRNDIIFASNVIFRWIWTSIAPTKVSAFTWRVILNRIPTKDNLFRRGVLQATQLECGLCRNKEETTSHLFFECEVSFQLWMACFNWLGLNSIMHNCCVQNLEQFYGLRYCSVKYQNCWILIRLPVIWTIWLARNDLIFSSKIIHVSEMLNMVQLRSWRWLRARFPSFKYNFFSWSNSPGVCLS</sequence>
<dbReference type="SUPFAM" id="SSF56672">
    <property type="entry name" value="DNA/RNA polymerases"/>
    <property type="match status" value="1"/>
</dbReference>
<dbReference type="OMA" id="THITEIW"/>
<keyword evidence="3" id="KW-1185">Reference proteome</keyword>
<dbReference type="AlphaFoldDB" id="A0A151RPJ0"/>
<protein>
    <submittedName>
        <fullName evidence="2">Retrovirus-related Pol polyprotein LINE-1</fullName>
    </submittedName>
</protein>
<dbReference type="Gramene" id="C.cajan_31534.t">
    <property type="protein sequence ID" value="C.cajan_31534.t"/>
    <property type="gene ID" value="C.cajan_31534"/>
</dbReference>
<dbReference type="PROSITE" id="PS50878">
    <property type="entry name" value="RT_POL"/>
    <property type="match status" value="1"/>
</dbReference>
<reference evidence="2" key="1">
    <citation type="journal article" date="2012" name="Nat. Biotechnol.">
        <title>Draft genome sequence of pigeonpea (Cajanus cajan), an orphan legume crop of resource-poor farmers.</title>
        <authorList>
            <person name="Varshney R.K."/>
            <person name="Chen W."/>
            <person name="Li Y."/>
            <person name="Bharti A.K."/>
            <person name="Saxena R.K."/>
            <person name="Schlueter J.A."/>
            <person name="Donoghue M.T."/>
            <person name="Azam S."/>
            <person name="Fan G."/>
            <person name="Whaley A.M."/>
            <person name="Farmer A.D."/>
            <person name="Sheridan J."/>
            <person name="Iwata A."/>
            <person name="Tuteja R."/>
            <person name="Penmetsa R.V."/>
            <person name="Wu W."/>
            <person name="Upadhyaya H.D."/>
            <person name="Yang S.P."/>
            <person name="Shah T."/>
            <person name="Saxena K.B."/>
            <person name="Michael T."/>
            <person name="McCombie W.R."/>
            <person name="Yang B."/>
            <person name="Zhang G."/>
            <person name="Yang H."/>
            <person name="Wang J."/>
            <person name="Spillane C."/>
            <person name="Cook D.R."/>
            <person name="May G.D."/>
            <person name="Xu X."/>
            <person name="Jackson S.A."/>
        </authorList>
    </citation>
    <scope>NUCLEOTIDE SEQUENCE [LARGE SCALE GENOMIC DNA]</scope>
</reference>
<dbReference type="Pfam" id="PF13966">
    <property type="entry name" value="zf-RVT"/>
    <property type="match status" value="1"/>
</dbReference>
<dbReference type="InterPro" id="IPR026960">
    <property type="entry name" value="RVT-Znf"/>
</dbReference>
<accession>A0A151RPJ0</accession>
<dbReference type="CDD" id="cd01650">
    <property type="entry name" value="RT_nLTR_like"/>
    <property type="match status" value="1"/>
</dbReference>
<proteinExistence type="predicted"/>